<organism evidence="1 2">
    <name type="scientific">Schizopora paradoxa</name>
    <dbReference type="NCBI Taxonomy" id="27342"/>
    <lineage>
        <taxon>Eukaryota</taxon>
        <taxon>Fungi</taxon>
        <taxon>Dikarya</taxon>
        <taxon>Basidiomycota</taxon>
        <taxon>Agaricomycotina</taxon>
        <taxon>Agaricomycetes</taxon>
        <taxon>Hymenochaetales</taxon>
        <taxon>Schizoporaceae</taxon>
        <taxon>Schizopora</taxon>
    </lineage>
</organism>
<dbReference type="InParanoid" id="A0A0H2S1X7"/>
<evidence type="ECO:0000313" key="2">
    <source>
        <dbReference type="Proteomes" id="UP000053477"/>
    </source>
</evidence>
<evidence type="ECO:0000313" key="1">
    <source>
        <dbReference type="EMBL" id="KLO17989.1"/>
    </source>
</evidence>
<reference evidence="1 2" key="1">
    <citation type="submission" date="2015-04" db="EMBL/GenBank/DDBJ databases">
        <title>Complete genome sequence of Schizopora paradoxa KUC8140, a cosmopolitan wood degrader in East Asia.</title>
        <authorList>
            <consortium name="DOE Joint Genome Institute"/>
            <person name="Min B."/>
            <person name="Park H."/>
            <person name="Jang Y."/>
            <person name="Kim J.-J."/>
            <person name="Kim K.H."/>
            <person name="Pangilinan J."/>
            <person name="Lipzen A."/>
            <person name="Riley R."/>
            <person name="Grigoriev I.V."/>
            <person name="Spatafora J.W."/>
            <person name="Choi I.-G."/>
        </authorList>
    </citation>
    <scope>NUCLEOTIDE SEQUENCE [LARGE SCALE GENOMIC DNA]</scope>
    <source>
        <strain evidence="1 2">KUC8140</strain>
    </source>
</reference>
<dbReference type="EMBL" id="KQ085899">
    <property type="protein sequence ID" value="KLO17989.1"/>
    <property type="molecule type" value="Genomic_DNA"/>
</dbReference>
<gene>
    <name evidence="1" type="ORF">SCHPADRAFT_141978</name>
</gene>
<sequence length="152" mass="17416">MIKCESYLFFFTYMYRPRQWPSLAKLLSEAWSSDGTPILEHFLKKIELDTSVRPMTLSPHAAVVCMDSPAYSDLTDEAAFKELLERSIRFQRETSMHFGGLQPFAQLCQHTNVKAAQRYTGPFSHTLRNEILIIGNTADVTRHAIAKRNSCQ</sequence>
<dbReference type="OrthoDB" id="425534at2759"/>
<protein>
    <submittedName>
        <fullName evidence="1">Uncharacterized protein</fullName>
    </submittedName>
</protein>
<dbReference type="Proteomes" id="UP000053477">
    <property type="component" value="Unassembled WGS sequence"/>
</dbReference>
<name>A0A0H2S1X7_9AGAM</name>
<proteinExistence type="predicted"/>
<accession>A0A0H2S1X7</accession>
<dbReference type="AlphaFoldDB" id="A0A0H2S1X7"/>
<keyword evidence="2" id="KW-1185">Reference proteome</keyword>
<dbReference type="STRING" id="27342.A0A0H2S1X7"/>